<evidence type="ECO:0000313" key="3">
    <source>
        <dbReference type="Proteomes" id="UP000265520"/>
    </source>
</evidence>
<evidence type="ECO:0000313" key="2">
    <source>
        <dbReference type="EMBL" id="MCI02359.1"/>
    </source>
</evidence>
<sequence>MTEDSTTSTKIAPEGVKGCDDDVERRERPT</sequence>
<feature type="compositionally biased region" description="Polar residues" evidence="1">
    <location>
        <begin position="1"/>
        <end position="10"/>
    </location>
</feature>
<protein>
    <submittedName>
        <fullName evidence="2">Uncharacterized protein</fullName>
    </submittedName>
</protein>
<dbReference type="AlphaFoldDB" id="A0A392NT80"/>
<feature type="compositionally biased region" description="Basic and acidic residues" evidence="1">
    <location>
        <begin position="17"/>
        <end position="30"/>
    </location>
</feature>
<proteinExistence type="predicted"/>
<dbReference type="Proteomes" id="UP000265520">
    <property type="component" value="Unassembled WGS sequence"/>
</dbReference>
<feature type="non-terminal residue" evidence="2">
    <location>
        <position position="30"/>
    </location>
</feature>
<name>A0A392NT80_9FABA</name>
<reference evidence="2 3" key="1">
    <citation type="journal article" date="2018" name="Front. Plant Sci.">
        <title>Red Clover (Trifolium pratense) and Zigzag Clover (T. medium) - A Picture of Genomic Similarities and Differences.</title>
        <authorList>
            <person name="Dluhosova J."/>
            <person name="Istvanek J."/>
            <person name="Nedelnik J."/>
            <person name="Repkova J."/>
        </authorList>
    </citation>
    <scope>NUCLEOTIDE SEQUENCE [LARGE SCALE GENOMIC DNA]</scope>
    <source>
        <strain evidence="3">cv. 10/8</strain>
        <tissue evidence="2">Leaf</tissue>
    </source>
</reference>
<feature type="region of interest" description="Disordered" evidence="1">
    <location>
        <begin position="1"/>
        <end position="30"/>
    </location>
</feature>
<keyword evidence="3" id="KW-1185">Reference proteome</keyword>
<comment type="caution">
    <text evidence="2">The sequence shown here is derived from an EMBL/GenBank/DDBJ whole genome shotgun (WGS) entry which is preliminary data.</text>
</comment>
<accession>A0A392NT80</accession>
<evidence type="ECO:0000256" key="1">
    <source>
        <dbReference type="SAM" id="MobiDB-lite"/>
    </source>
</evidence>
<dbReference type="EMBL" id="LXQA010048876">
    <property type="protein sequence ID" value="MCI02359.1"/>
    <property type="molecule type" value="Genomic_DNA"/>
</dbReference>
<organism evidence="2 3">
    <name type="scientific">Trifolium medium</name>
    <dbReference type="NCBI Taxonomy" id="97028"/>
    <lineage>
        <taxon>Eukaryota</taxon>
        <taxon>Viridiplantae</taxon>
        <taxon>Streptophyta</taxon>
        <taxon>Embryophyta</taxon>
        <taxon>Tracheophyta</taxon>
        <taxon>Spermatophyta</taxon>
        <taxon>Magnoliopsida</taxon>
        <taxon>eudicotyledons</taxon>
        <taxon>Gunneridae</taxon>
        <taxon>Pentapetalae</taxon>
        <taxon>rosids</taxon>
        <taxon>fabids</taxon>
        <taxon>Fabales</taxon>
        <taxon>Fabaceae</taxon>
        <taxon>Papilionoideae</taxon>
        <taxon>50 kb inversion clade</taxon>
        <taxon>NPAAA clade</taxon>
        <taxon>Hologalegina</taxon>
        <taxon>IRL clade</taxon>
        <taxon>Trifolieae</taxon>
        <taxon>Trifolium</taxon>
    </lineage>
</organism>